<evidence type="ECO:0000256" key="2">
    <source>
        <dbReference type="ARBA" id="ARBA00022475"/>
    </source>
</evidence>
<sequence length="621" mass="72363">MKALKLLVQGAAGLYYPIKANGRFFLFMYVLGVVCGYTTVQPYKDAHIYPNTFLELFLDLYVLCLLLCLLPHRLRKWVRRMAGVVFYGVAIIDVYCFVKFQSTLNPAMLLLAEETDMRETGEFFGSYVSAEVLTTNLFWVLLIPMVHFLVWIFCLRKDRKTDAAARWWASVSAKVSPIIHQAYPAMGILILFLLIAAGIESADNKAATWKLMSGKNIGEVEHTLTEKGHAELYLPIYRLTFSIYANSLAAQQIEKLRAAAHRVEVDSCSYRSPDIVLIIGESYNKHHSELYGYNKPTTPKQKRRARSRRLVPFTDVVSPWNLTSFVFKHLFSLYSVGDKGEWCDYPLFPELFRKAGYHVTFITNQFLPKARQEVYDFSGGFFLNDPILNQAQFDTRNDRLHIFDEDLLNDYETLKKDRKAHNLTIFHLMGQHVSYRIRSPKDRKHFTGNDYDRPELGEKSKQNLAEYDNAVLYNDSIVDQILKRFEHEEAIVIYVPDHGEEVYGPGAEHFFGRMHSTEITARLAREEFEIPFWIWCSPRYLRRHADIYRQIVRAQNRPYMTDALPHLLLYLAGIETKYYKETENPLSKAYDAKRPRILKASTDYDKLMETDRKEKTWERGR</sequence>
<protein>
    <submittedName>
        <fullName evidence="9">Arylsulfatase</fullName>
        <ecNumber evidence="9">3.1.6.-</ecNumber>
    </submittedName>
</protein>
<gene>
    <name evidence="9" type="ORF">HMPREF0658_1382</name>
</gene>
<feature type="transmembrane region" description="Helical" evidence="7">
    <location>
        <begin position="175"/>
        <end position="199"/>
    </location>
</feature>
<dbReference type="AlphaFoldDB" id="E0NT80"/>
<dbReference type="InterPro" id="IPR017850">
    <property type="entry name" value="Alkaline_phosphatase_core_sf"/>
</dbReference>
<dbReference type="RefSeq" id="WP_006949463.1">
    <property type="nucleotide sequence ID" value="NZ_BAJI01000028.1"/>
</dbReference>
<feature type="transmembrane region" description="Helical" evidence="7">
    <location>
        <begin position="52"/>
        <end position="70"/>
    </location>
</feature>
<evidence type="ECO:0000256" key="3">
    <source>
        <dbReference type="ARBA" id="ARBA00022679"/>
    </source>
</evidence>
<dbReference type="EMBL" id="AEEI01000047">
    <property type="protein sequence ID" value="EFM01652.1"/>
    <property type="molecule type" value="Genomic_DNA"/>
</dbReference>
<evidence type="ECO:0000256" key="5">
    <source>
        <dbReference type="ARBA" id="ARBA00022989"/>
    </source>
</evidence>
<evidence type="ECO:0000256" key="1">
    <source>
        <dbReference type="ARBA" id="ARBA00004651"/>
    </source>
</evidence>
<dbReference type="STRING" id="862515.HMPREF0658_1382"/>
<dbReference type="HOGENOM" id="CLU_018534_3_1_10"/>
<dbReference type="CDD" id="cd16017">
    <property type="entry name" value="LptA"/>
    <property type="match status" value="1"/>
</dbReference>
<keyword evidence="2" id="KW-1003">Cell membrane</keyword>
<evidence type="ECO:0000256" key="7">
    <source>
        <dbReference type="SAM" id="Phobius"/>
    </source>
</evidence>
<feature type="transmembrane region" description="Helical" evidence="7">
    <location>
        <begin position="82"/>
        <end position="100"/>
    </location>
</feature>
<comment type="subcellular location">
    <subcellularLocation>
        <location evidence="1">Cell membrane</location>
        <topology evidence="1">Multi-pass membrane protein</topology>
    </subcellularLocation>
</comment>
<evidence type="ECO:0000313" key="10">
    <source>
        <dbReference type="Proteomes" id="UP000004394"/>
    </source>
</evidence>
<comment type="caution">
    <text evidence="9">The sequence shown here is derived from an EMBL/GenBank/DDBJ whole genome shotgun (WGS) entry which is preliminary data.</text>
</comment>
<dbReference type="GO" id="GO:0009244">
    <property type="term" value="P:lipopolysaccharide core region biosynthetic process"/>
    <property type="evidence" value="ECO:0007669"/>
    <property type="project" value="TreeGrafter"/>
</dbReference>
<keyword evidence="5 7" id="KW-1133">Transmembrane helix</keyword>
<dbReference type="Gene3D" id="3.40.720.10">
    <property type="entry name" value="Alkaline Phosphatase, subunit A"/>
    <property type="match status" value="1"/>
</dbReference>
<keyword evidence="9" id="KW-0378">Hydrolase</keyword>
<feature type="domain" description="Sulfatase N-terminal" evidence="8">
    <location>
        <begin position="273"/>
        <end position="573"/>
    </location>
</feature>
<dbReference type="InterPro" id="IPR000917">
    <property type="entry name" value="Sulfatase_N"/>
</dbReference>
<dbReference type="BioCyc" id="PMAR862515-HMP:GMOO-1405-MONOMER"/>
<dbReference type="Proteomes" id="UP000004394">
    <property type="component" value="Unassembled WGS sequence"/>
</dbReference>
<dbReference type="GO" id="GO:0005886">
    <property type="term" value="C:plasma membrane"/>
    <property type="evidence" value="ECO:0007669"/>
    <property type="project" value="UniProtKB-SubCell"/>
</dbReference>
<dbReference type="PANTHER" id="PTHR30443">
    <property type="entry name" value="INNER MEMBRANE PROTEIN"/>
    <property type="match status" value="1"/>
</dbReference>
<keyword evidence="4 7" id="KW-0812">Transmembrane</keyword>
<dbReference type="InterPro" id="IPR058130">
    <property type="entry name" value="PEA_transf_C"/>
</dbReference>
<evidence type="ECO:0000256" key="6">
    <source>
        <dbReference type="ARBA" id="ARBA00023136"/>
    </source>
</evidence>
<evidence type="ECO:0000256" key="4">
    <source>
        <dbReference type="ARBA" id="ARBA00022692"/>
    </source>
</evidence>
<dbReference type="OrthoDB" id="9786870at2"/>
<dbReference type="SUPFAM" id="SSF53649">
    <property type="entry name" value="Alkaline phosphatase-like"/>
    <property type="match status" value="1"/>
</dbReference>
<organism evidence="9 10">
    <name type="scientific">Hoylesella marshii DSM 16973 = JCM 13450</name>
    <dbReference type="NCBI Taxonomy" id="862515"/>
    <lineage>
        <taxon>Bacteria</taxon>
        <taxon>Pseudomonadati</taxon>
        <taxon>Bacteroidota</taxon>
        <taxon>Bacteroidia</taxon>
        <taxon>Bacteroidales</taxon>
        <taxon>Prevotellaceae</taxon>
        <taxon>Hoylesella</taxon>
    </lineage>
</organism>
<keyword evidence="10" id="KW-1185">Reference proteome</keyword>
<accession>E0NT80</accession>
<feature type="transmembrane region" description="Helical" evidence="7">
    <location>
        <begin position="137"/>
        <end position="155"/>
    </location>
</feature>
<name>E0NT80_9BACT</name>
<dbReference type="eggNOG" id="COG2194">
    <property type="taxonomic scope" value="Bacteria"/>
</dbReference>
<dbReference type="PANTHER" id="PTHR30443:SF2">
    <property type="entry name" value="PHOSPHOETHANOLAMINE TRANSFERASE EPTC"/>
    <property type="match status" value="1"/>
</dbReference>
<dbReference type="GO" id="GO:0016776">
    <property type="term" value="F:phosphotransferase activity, phosphate group as acceptor"/>
    <property type="evidence" value="ECO:0007669"/>
    <property type="project" value="TreeGrafter"/>
</dbReference>
<keyword evidence="6 7" id="KW-0472">Membrane</keyword>
<feature type="transmembrane region" description="Helical" evidence="7">
    <location>
        <begin position="21"/>
        <end position="40"/>
    </location>
</feature>
<evidence type="ECO:0000313" key="9">
    <source>
        <dbReference type="EMBL" id="EFM01652.1"/>
    </source>
</evidence>
<dbReference type="GO" id="GO:0016787">
    <property type="term" value="F:hydrolase activity"/>
    <property type="evidence" value="ECO:0007669"/>
    <property type="project" value="UniProtKB-KW"/>
</dbReference>
<reference evidence="9" key="1">
    <citation type="submission" date="2010-07" db="EMBL/GenBank/DDBJ databases">
        <authorList>
            <person name="Muzny D."/>
            <person name="Qin X."/>
            <person name="Deng J."/>
            <person name="Jiang H."/>
            <person name="Liu Y."/>
            <person name="Qu J."/>
            <person name="Song X.-Z."/>
            <person name="Zhang L."/>
            <person name="Thornton R."/>
            <person name="Coyle M."/>
            <person name="Francisco L."/>
            <person name="Jackson L."/>
            <person name="Javaid M."/>
            <person name="Korchina V."/>
            <person name="Kovar C."/>
            <person name="Mata R."/>
            <person name="Mathew T."/>
            <person name="Ngo R."/>
            <person name="Nguyen L."/>
            <person name="Nguyen N."/>
            <person name="Okwuonu G."/>
            <person name="Ongeri F."/>
            <person name="Pham C."/>
            <person name="Simmons D."/>
            <person name="Wilczek-Boney K."/>
            <person name="Hale W."/>
            <person name="Jakkamsetti A."/>
            <person name="Pham P."/>
            <person name="Ruth R."/>
            <person name="San Lucas F."/>
            <person name="Warren J."/>
            <person name="Zhang J."/>
            <person name="Zhao Z."/>
            <person name="Zhou C."/>
            <person name="Zhu D."/>
            <person name="Lee S."/>
            <person name="Bess C."/>
            <person name="Blankenburg K."/>
            <person name="Forbes L."/>
            <person name="Fu Q."/>
            <person name="Gubbala S."/>
            <person name="Hirani K."/>
            <person name="Jayaseelan J.C."/>
            <person name="Lara F."/>
            <person name="Munidasa M."/>
            <person name="Palculict T."/>
            <person name="Patil S."/>
            <person name="Pu L.-L."/>
            <person name="Saada N."/>
            <person name="Tang L."/>
            <person name="Weissenberger G."/>
            <person name="Zhu Y."/>
            <person name="Hemphill L."/>
            <person name="Shang Y."/>
            <person name="Youmans B."/>
            <person name="Ayvaz T."/>
            <person name="Ross M."/>
            <person name="Santibanez J."/>
            <person name="Aqrawi P."/>
            <person name="Gross S."/>
            <person name="Joshi V."/>
            <person name="Fowler G."/>
            <person name="Nazareth L."/>
            <person name="Reid J."/>
            <person name="Worley K."/>
            <person name="Petrosino J."/>
            <person name="Highlander S."/>
            <person name="Gibbs R."/>
        </authorList>
    </citation>
    <scope>NUCLEOTIDE SEQUENCE [LARGE SCALE GENOMIC DNA]</scope>
    <source>
        <strain evidence="9">DSM 16973</strain>
    </source>
</reference>
<dbReference type="Pfam" id="PF00884">
    <property type="entry name" value="Sulfatase"/>
    <property type="match status" value="1"/>
</dbReference>
<dbReference type="EC" id="3.1.6.-" evidence="9"/>
<proteinExistence type="predicted"/>
<dbReference type="InterPro" id="IPR040423">
    <property type="entry name" value="PEA_transferase"/>
</dbReference>
<evidence type="ECO:0000259" key="8">
    <source>
        <dbReference type="Pfam" id="PF00884"/>
    </source>
</evidence>
<keyword evidence="3" id="KW-0808">Transferase</keyword>